<evidence type="ECO:0000313" key="1">
    <source>
        <dbReference type="EMBL" id="GAG79231.1"/>
    </source>
</evidence>
<dbReference type="AlphaFoldDB" id="X1C4D5"/>
<comment type="caution">
    <text evidence="1">The sequence shown here is derived from an EMBL/GenBank/DDBJ whole genome shotgun (WGS) entry which is preliminary data.</text>
</comment>
<proteinExistence type="predicted"/>
<name>X1C4D5_9ZZZZ</name>
<dbReference type="EMBL" id="BART01016242">
    <property type="protein sequence ID" value="GAG79231.1"/>
    <property type="molecule type" value="Genomic_DNA"/>
</dbReference>
<sequence>MSVDEERLIVLERVYEGGRYLGMIAVDRRDLTTELLRKIRVDKDWKKYHGTLKSEGYEVEEMREVE</sequence>
<accession>X1C4D5</accession>
<gene>
    <name evidence="1" type="ORF">S01H4_31288</name>
</gene>
<organism evidence="1">
    <name type="scientific">marine sediment metagenome</name>
    <dbReference type="NCBI Taxonomy" id="412755"/>
    <lineage>
        <taxon>unclassified sequences</taxon>
        <taxon>metagenomes</taxon>
        <taxon>ecological metagenomes</taxon>
    </lineage>
</organism>
<reference evidence="1" key="1">
    <citation type="journal article" date="2014" name="Front. Microbiol.">
        <title>High frequency of phylogenetically diverse reductive dehalogenase-homologous genes in deep subseafloor sedimentary metagenomes.</title>
        <authorList>
            <person name="Kawai M."/>
            <person name="Futagami T."/>
            <person name="Toyoda A."/>
            <person name="Takaki Y."/>
            <person name="Nishi S."/>
            <person name="Hori S."/>
            <person name="Arai W."/>
            <person name="Tsubouchi T."/>
            <person name="Morono Y."/>
            <person name="Uchiyama I."/>
            <person name="Ito T."/>
            <person name="Fujiyama A."/>
            <person name="Inagaki F."/>
            <person name="Takami H."/>
        </authorList>
    </citation>
    <scope>NUCLEOTIDE SEQUENCE</scope>
    <source>
        <strain evidence="1">Expedition CK06-06</strain>
    </source>
</reference>
<protein>
    <submittedName>
        <fullName evidence="1">Uncharacterized protein</fullName>
    </submittedName>
</protein>